<name>A0A9W6ESP3_9LACO</name>
<dbReference type="Proteomes" id="UP001144204">
    <property type="component" value="Unassembled WGS sequence"/>
</dbReference>
<dbReference type="RefSeq" id="WP_286136461.1">
    <property type="nucleotide sequence ID" value="NZ_BRPL01000002.1"/>
</dbReference>
<keyword evidence="1" id="KW-0472">Membrane</keyword>
<keyword evidence="3" id="KW-1185">Reference proteome</keyword>
<proteinExistence type="predicted"/>
<evidence type="ECO:0000313" key="3">
    <source>
        <dbReference type="Proteomes" id="UP001144204"/>
    </source>
</evidence>
<reference evidence="2" key="2">
    <citation type="journal article" date="2023" name="PLoS ONE">
        <title>Philodulcilactobacillus myokoensis gen. nov., sp. nov., a fructophilic, acidophilic, and agar-phobic lactic acid bacterium isolated from fermented vegetable extracts.</title>
        <authorList>
            <person name="Kouya T."/>
            <person name="Ishiyama Y."/>
            <person name="Ohashi S."/>
            <person name="Kumakubo R."/>
            <person name="Yamazaki T."/>
            <person name="Otaki T."/>
        </authorList>
    </citation>
    <scope>NUCLEOTIDE SEQUENCE</scope>
    <source>
        <strain evidence="2">WR16-4</strain>
    </source>
</reference>
<feature type="transmembrane region" description="Helical" evidence="1">
    <location>
        <begin position="6"/>
        <end position="28"/>
    </location>
</feature>
<protein>
    <submittedName>
        <fullName evidence="2">Uncharacterized protein</fullName>
    </submittedName>
</protein>
<evidence type="ECO:0000256" key="1">
    <source>
        <dbReference type="SAM" id="Phobius"/>
    </source>
</evidence>
<dbReference type="AlphaFoldDB" id="A0A9W6ESP3"/>
<keyword evidence="1" id="KW-0812">Transmembrane</keyword>
<dbReference type="EMBL" id="BRPL01000002">
    <property type="protein sequence ID" value="GLB47000.1"/>
    <property type="molecule type" value="Genomic_DNA"/>
</dbReference>
<gene>
    <name evidence="2" type="ORF">WR164_09790</name>
</gene>
<evidence type="ECO:0000313" key="2">
    <source>
        <dbReference type="EMBL" id="GLB47000.1"/>
    </source>
</evidence>
<sequence length="146" mass="17216">MFLALEVALGLLIALFIYNLVHHFFVVVPSRKRLLKMKQNVDSSLKISIQHLNWQYHIIKSNELSDVWGRGILVFEYVIDFKENDNIKKIRTSLSNELKQFGTGYKYPKQFIITDAFKYNNYVHIDIAYLVNQSTLDYVKDINKLK</sequence>
<reference evidence="2" key="1">
    <citation type="submission" date="2022-07" db="EMBL/GenBank/DDBJ databases">
        <authorList>
            <person name="Kouya T."/>
            <person name="Ishiyama Y."/>
        </authorList>
    </citation>
    <scope>NUCLEOTIDE SEQUENCE</scope>
    <source>
        <strain evidence="2">WR16-4</strain>
    </source>
</reference>
<keyword evidence="1" id="KW-1133">Transmembrane helix</keyword>
<accession>A0A9W6ESP3</accession>
<organism evidence="2 3">
    <name type="scientific">Philodulcilactobacillus myokoensis</name>
    <dbReference type="NCBI Taxonomy" id="2929573"/>
    <lineage>
        <taxon>Bacteria</taxon>
        <taxon>Bacillati</taxon>
        <taxon>Bacillota</taxon>
        <taxon>Bacilli</taxon>
        <taxon>Lactobacillales</taxon>
        <taxon>Lactobacillaceae</taxon>
        <taxon>Philodulcilactobacillus</taxon>
    </lineage>
</organism>
<comment type="caution">
    <text evidence="2">The sequence shown here is derived from an EMBL/GenBank/DDBJ whole genome shotgun (WGS) entry which is preliminary data.</text>
</comment>